<comment type="caution">
    <text evidence="2">The sequence shown here is derived from an EMBL/GenBank/DDBJ whole genome shotgun (WGS) entry which is preliminary data.</text>
</comment>
<gene>
    <name evidence="2" type="ORF">H1W00_08065</name>
</gene>
<dbReference type="InterPro" id="IPR021552">
    <property type="entry name" value="ArsP_2"/>
</dbReference>
<evidence type="ECO:0000313" key="2">
    <source>
        <dbReference type="EMBL" id="MBA4608428.1"/>
    </source>
</evidence>
<reference evidence="2 3" key="1">
    <citation type="submission" date="2020-07" db="EMBL/GenBank/DDBJ databases">
        <title>Draft genome and description of Aeromicrobium phoceense strain Marseille-Q0843 isolated from healthy skin swab.</title>
        <authorList>
            <person name="Boxberger M."/>
            <person name="La Scola B."/>
        </authorList>
    </citation>
    <scope>NUCLEOTIDE SEQUENCE [LARGE SCALE GENOMIC DNA]</scope>
    <source>
        <strain evidence="2 3">Marseille-Q0843</strain>
    </source>
</reference>
<dbReference type="EMBL" id="JACEOG010000001">
    <property type="protein sequence ID" value="MBA4608428.1"/>
    <property type="molecule type" value="Genomic_DNA"/>
</dbReference>
<feature type="transmembrane region" description="Helical" evidence="1">
    <location>
        <begin position="60"/>
        <end position="79"/>
    </location>
</feature>
<dbReference type="Pfam" id="PF11449">
    <property type="entry name" value="ArsP_2"/>
    <property type="match status" value="1"/>
</dbReference>
<sequence length="80" mass="7901">MGVLVGACVGLIPGCAIQIVFTGIFLAGGMPLSTLAASTVSQDGDALIPLLALEHRSALLATVITTIPAVVVGFGILLLG</sequence>
<proteinExistence type="predicted"/>
<keyword evidence="1" id="KW-0812">Transmembrane</keyword>
<protein>
    <submittedName>
        <fullName evidence="2">Uncharacterized protein</fullName>
    </submittedName>
</protein>
<organism evidence="2 3">
    <name type="scientific">Aeromicrobium phoceense</name>
    <dbReference type="NCBI Taxonomy" id="2754045"/>
    <lineage>
        <taxon>Bacteria</taxon>
        <taxon>Bacillati</taxon>
        <taxon>Actinomycetota</taxon>
        <taxon>Actinomycetes</taxon>
        <taxon>Propionibacteriales</taxon>
        <taxon>Nocardioidaceae</taxon>
        <taxon>Aeromicrobium</taxon>
    </lineage>
</organism>
<evidence type="ECO:0000313" key="3">
    <source>
        <dbReference type="Proteomes" id="UP000550354"/>
    </source>
</evidence>
<keyword evidence="3" id="KW-1185">Reference proteome</keyword>
<keyword evidence="1" id="KW-0472">Membrane</keyword>
<dbReference type="Proteomes" id="UP000550354">
    <property type="component" value="Unassembled WGS sequence"/>
</dbReference>
<dbReference type="AlphaFoldDB" id="A0A838XI42"/>
<evidence type="ECO:0000256" key="1">
    <source>
        <dbReference type="SAM" id="Phobius"/>
    </source>
</evidence>
<name>A0A838XI42_9ACTN</name>
<keyword evidence="1" id="KW-1133">Transmembrane helix</keyword>
<accession>A0A838XI42</accession>